<dbReference type="Proteomes" id="UP000218334">
    <property type="component" value="Unassembled WGS sequence"/>
</dbReference>
<feature type="region of interest" description="Disordered" evidence="1">
    <location>
        <begin position="383"/>
        <end position="418"/>
    </location>
</feature>
<evidence type="ECO:0000313" key="3">
    <source>
        <dbReference type="EMBL" id="PBK67761.1"/>
    </source>
</evidence>
<dbReference type="InterPro" id="IPR045341">
    <property type="entry name" value="DUF6532"/>
</dbReference>
<gene>
    <name evidence="3" type="ORF">ARMSODRAFT_988895</name>
</gene>
<evidence type="ECO:0000313" key="4">
    <source>
        <dbReference type="Proteomes" id="UP000218334"/>
    </source>
</evidence>
<proteinExistence type="predicted"/>
<accession>A0A2H3BA63</accession>
<dbReference type="EMBL" id="KZ293435">
    <property type="protein sequence ID" value="PBK67761.1"/>
    <property type="molecule type" value="Genomic_DNA"/>
</dbReference>
<feature type="compositionally biased region" description="Acidic residues" evidence="1">
    <location>
        <begin position="388"/>
        <end position="397"/>
    </location>
</feature>
<evidence type="ECO:0000259" key="2">
    <source>
        <dbReference type="Pfam" id="PF20149"/>
    </source>
</evidence>
<feature type="region of interest" description="Disordered" evidence="1">
    <location>
        <begin position="1"/>
        <end position="51"/>
    </location>
</feature>
<sequence>MPPRRRATKHVPETTVPDDPQIEQEMRPRNPSEKQQQLMSDDEFGTHCPPNMYPKPKKIFYPNAHPDLREFQSFKSVTTSDALDKEGVPSSELTKSSSLLGVRKIAPTTVSSETTRVLKSTKVASGGTRGRARASDFDELTKAVLEDAITLYKGKLFTSGAFLDRTAEYDLAVESFVLVCKARKIQMEIDDDLMKLITNRSSQARGECKSKAHPLVAPAFGINAERPAREIRNLVEDLLDRMNFLYKDPSARSGLFQNPIISTVINTTWFKNKNDEGANNPNFLKDGIPLPSIALVFTVIECCLDEWQTGEHVDVQFTAASYAEKYEGHLKTLLDLDKRTKDIGIIQKLRLSLAKKAHKNAKILDRPAARKVELNDADLEAAKKDWEGFDDSEDEPVDSTGTKDTCREQPDAEAENWE</sequence>
<reference evidence="4" key="1">
    <citation type="journal article" date="2017" name="Nat. Ecol. Evol.">
        <title>Genome expansion and lineage-specific genetic innovations in the forest pathogenic fungi Armillaria.</title>
        <authorList>
            <person name="Sipos G."/>
            <person name="Prasanna A.N."/>
            <person name="Walter M.C."/>
            <person name="O'Connor E."/>
            <person name="Balint B."/>
            <person name="Krizsan K."/>
            <person name="Kiss B."/>
            <person name="Hess J."/>
            <person name="Varga T."/>
            <person name="Slot J."/>
            <person name="Riley R."/>
            <person name="Boka B."/>
            <person name="Rigling D."/>
            <person name="Barry K."/>
            <person name="Lee J."/>
            <person name="Mihaltcheva S."/>
            <person name="LaButti K."/>
            <person name="Lipzen A."/>
            <person name="Waldron R."/>
            <person name="Moloney N.M."/>
            <person name="Sperisen C."/>
            <person name="Kredics L."/>
            <person name="Vagvoelgyi C."/>
            <person name="Patrignani A."/>
            <person name="Fitzpatrick D."/>
            <person name="Nagy I."/>
            <person name="Doyle S."/>
            <person name="Anderson J.B."/>
            <person name="Grigoriev I.V."/>
            <person name="Gueldener U."/>
            <person name="Muensterkoetter M."/>
            <person name="Nagy L.G."/>
        </authorList>
    </citation>
    <scope>NUCLEOTIDE SEQUENCE [LARGE SCALE GENOMIC DNA]</scope>
    <source>
        <strain evidence="4">28-4</strain>
    </source>
</reference>
<dbReference type="Pfam" id="PF20149">
    <property type="entry name" value="DUF6532"/>
    <property type="match status" value="1"/>
</dbReference>
<keyword evidence="4" id="KW-1185">Reference proteome</keyword>
<evidence type="ECO:0000256" key="1">
    <source>
        <dbReference type="SAM" id="MobiDB-lite"/>
    </source>
</evidence>
<dbReference type="AlphaFoldDB" id="A0A2H3BA63"/>
<feature type="domain" description="DUF6532" evidence="2">
    <location>
        <begin position="148"/>
        <end position="335"/>
    </location>
</feature>
<protein>
    <recommendedName>
        <fullName evidence="2">DUF6532 domain-containing protein</fullName>
    </recommendedName>
</protein>
<name>A0A2H3BA63_9AGAR</name>
<dbReference type="STRING" id="1076256.A0A2H3BA63"/>
<organism evidence="3 4">
    <name type="scientific">Armillaria solidipes</name>
    <dbReference type="NCBI Taxonomy" id="1076256"/>
    <lineage>
        <taxon>Eukaryota</taxon>
        <taxon>Fungi</taxon>
        <taxon>Dikarya</taxon>
        <taxon>Basidiomycota</taxon>
        <taxon>Agaricomycotina</taxon>
        <taxon>Agaricomycetes</taxon>
        <taxon>Agaricomycetidae</taxon>
        <taxon>Agaricales</taxon>
        <taxon>Marasmiineae</taxon>
        <taxon>Physalacriaceae</taxon>
        <taxon>Armillaria</taxon>
    </lineage>
</organism>